<reference evidence="1" key="1">
    <citation type="submission" date="2018-02" db="EMBL/GenBank/DDBJ databases">
        <title>Rhizophora mucronata_Transcriptome.</title>
        <authorList>
            <person name="Meera S.P."/>
            <person name="Sreeshan A."/>
            <person name="Augustine A."/>
        </authorList>
    </citation>
    <scope>NUCLEOTIDE SEQUENCE</scope>
    <source>
        <tissue evidence="1">Leaf</tissue>
    </source>
</reference>
<sequence length="85" mass="9707">MDNRNKHAIHFPILVFSMQKCVLITENLMIQGSILYTLNLPSWLSDDFHNHSTLKFLLTVSYEALTTSPSSLCDTAKSQEFFPKS</sequence>
<protein>
    <submittedName>
        <fullName evidence="1">Uncharacterized protein</fullName>
    </submittedName>
</protein>
<evidence type="ECO:0000313" key="1">
    <source>
        <dbReference type="EMBL" id="MBX06278.1"/>
    </source>
</evidence>
<dbReference type="EMBL" id="GGEC01025794">
    <property type="protein sequence ID" value="MBX06278.1"/>
    <property type="molecule type" value="Transcribed_RNA"/>
</dbReference>
<proteinExistence type="predicted"/>
<organism evidence="1">
    <name type="scientific">Rhizophora mucronata</name>
    <name type="common">Asiatic mangrove</name>
    <dbReference type="NCBI Taxonomy" id="61149"/>
    <lineage>
        <taxon>Eukaryota</taxon>
        <taxon>Viridiplantae</taxon>
        <taxon>Streptophyta</taxon>
        <taxon>Embryophyta</taxon>
        <taxon>Tracheophyta</taxon>
        <taxon>Spermatophyta</taxon>
        <taxon>Magnoliopsida</taxon>
        <taxon>eudicotyledons</taxon>
        <taxon>Gunneridae</taxon>
        <taxon>Pentapetalae</taxon>
        <taxon>rosids</taxon>
        <taxon>fabids</taxon>
        <taxon>Malpighiales</taxon>
        <taxon>Rhizophoraceae</taxon>
        <taxon>Rhizophora</taxon>
    </lineage>
</organism>
<accession>A0A2P2KKP5</accession>
<dbReference type="AlphaFoldDB" id="A0A2P2KKP5"/>
<name>A0A2P2KKP5_RHIMU</name>